<dbReference type="Proteomes" id="UP000664857">
    <property type="component" value="Unassembled WGS sequence"/>
</dbReference>
<proteinExistence type="predicted"/>
<evidence type="ECO:0000313" key="2">
    <source>
        <dbReference type="Proteomes" id="UP000664857"/>
    </source>
</evidence>
<dbReference type="SMART" id="SM00855">
    <property type="entry name" value="PGAM"/>
    <property type="match status" value="1"/>
</dbReference>
<name>A0ABS3HTJ5_9ENTE</name>
<dbReference type="PANTHER" id="PTHR48100:SF9">
    <property type="entry name" value="PHOSPHOGLYCERATE MUTASE 2 PARALOG"/>
    <property type="match status" value="1"/>
</dbReference>
<dbReference type="Gene3D" id="3.40.50.1240">
    <property type="entry name" value="Phosphoglycerate mutase-like"/>
    <property type="match status" value="1"/>
</dbReference>
<dbReference type="InterPro" id="IPR013078">
    <property type="entry name" value="His_Pase_superF_clade-1"/>
</dbReference>
<comment type="caution">
    <text evidence="1">The sequence shown here is derived from an EMBL/GenBank/DDBJ whole genome shotgun (WGS) entry which is preliminary data.</text>
</comment>
<evidence type="ECO:0000313" key="1">
    <source>
        <dbReference type="EMBL" id="MBO0477072.1"/>
    </source>
</evidence>
<dbReference type="InterPro" id="IPR029033">
    <property type="entry name" value="His_PPase_superfam"/>
</dbReference>
<dbReference type="RefSeq" id="WP_206966713.1">
    <property type="nucleotide sequence ID" value="NZ_JAFLVX010000020.1"/>
</dbReference>
<dbReference type="EMBL" id="JAFLVX010000020">
    <property type="protein sequence ID" value="MBO0477072.1"/>
    <property type="molecule type" value="Genomic_DNA"/>
</dbReference>
<dbReference type="CDD" id="cd07067">
    <property type="entry name" value="HP_PGM_like"/>
    <property type="match status" value="1"/>
</dbReference>
<gene>
    <name evidence="1" type="ORF">DOK76_08315</name>
</gene>
<dbReference type="Pfam" id="PF00300">
    <property type="entry name" value="His_Phos_1"/>
    <property type="match status" value="1"/>
</dbReference>
<accession>A0ABS3HTJ5</accession>
<protein>
    <submittedName>
        <fullName evidence="1">Histidine phosphatase family protein</fullName>
    </submittedName>
</protein>
<dbReference type="PANTHER" id="PTHR48100">
    <property type="entry name" value="BROAD-SPECIFICITY PHOSPHATASE YOR283W-RELATED"/>
    <property type="match status" value="1"/>
</dbReference>
<dbReference type="SUPFAM" id="SSF53254">
    <property type="entry name" value="Phosphoglycerate mutase-like"/>
    <property type="match status" value="1"/>
</dbReference>
<keyword evidence="2" id="KW-1185">Reference proteome</keyword>
<dbReference type="InterPro" id="IPR050275">
    <property type="entry name" value="PGM_Phosphatase"/>
</dbReference>
<reference evidence="1 2" key="1">
    <citation type="submission" date="2021-03" db="EMBL/GenBank/DDBJ databases">
        <title>Enterococcal diversity collection.</title>
        <authorList>
            <person name="Gilmore M.S."/>
            <person name="Schwartzman J."/>
            <person name="Van Tyne D."/>
            <person name="Martin M."/>
            <person name="Earl A.M."/>
            <person name="Manson A.L."/>
            <person name="Straub T."/>
            <person name="Salamzade R."/>
            <person name="Saavedra J."/>
            <person name="Lebreton F."/>
            <person name="Prichula J."/>
            <person name="Schaufler K."/>
            <person name="Gaca A."/>
            <person name="Sgardioli B."/>
            <person name="Wagenaar J."/>
            <person name="Strong T."/>
        </authorList>
    </citation>
    <scope>NUCLEOTIDE SEQUENCE [LARGE SCALE GENOMIC DNA]</scope>
    <source>
        <strain evidence="1 2">DIV0080</strain>
    </source>
</reference>
<organism evidence="1 2">
    <name type="scientific">Candidatus Vagococcus giribetii</name>
    <dbReference type="NCBI Taxonomy" id="2230876"/>
    <lineage>
        <taxon>Bacteria</taxon>
        <taxon>Bacillati</taxon>
        <taxon>Bacillota</taxon>
        <taxon>Bacilli</taxon>
        <taxon>Lactobacillales</taxon>
        <taxon>Enterococcaceae</taxon>
        <taxon>Vagococcus</taxon>
    </lineage>
</organism>
<sequence>MTTFYCVRHGKTEFNLNRVFQGGLADSPLLPEGIENAKKVGEHLKDITFEAAFVSPQTRAQDTAKNILLGLTSPLELNTVKDLREMEFGEWDGQPESIYEKEEEFQNLVHCPHLYNPSEFGGETFEELIERALAVFKKISLAYPNGNVLVVSHGLTLQSILKHLDGSSIADIRSGRLLDNTSITIIDNTKDFDTYEMVKWNDTSHLA</sequence>